<organism evidence="2 3">
    <name type="scientific">Stichopus japonicus</name>
    <name type="common">Sea cucumber</name>
    <dbReference type="NCBI Taxonomy" id="307972"/>
    <lineage>
        <taxon>Eukaryota</taxon>
        <taxon>Metazoa</taxon>
        <taxon>Echinodermata</taxon>
        <taxon>Eleutherozoa</taxon>
        <taxon>Echinozoa</taxon>
        <taxon>Holothuroidea</taxon>
        <taxon>Aspidochirotacea</taxon>
        <taxon>Aspidochirotida</taxon>
        <taxon>Stichopodidae</taxon>
        <taxon>Apostichopus</taxon>
    </lineage>
</organism>
<reference evidence="2 3" key="1">
    <citation type="journal article" date="2017" name="PLoS Biol.">
        <title>The sea cucumber genome provides insights into morphological evolution and visceral regeneration.</title>
        <authorList>
            <person name="Zhang X."/>
            <person name="Sun L."/>
            <person name="Yuan J."/>
            <person name="Sun Y."/>
            <person name="Gao Y."/>
            <person name="Zhang L."/>
            <person name="Li S."/>
            <person name="Dai H."/>
            <person name="Hamel J.F."/>
            <person name="Liu C."/>
            <person name="Yu Y."/>
            <person name="Liu S."/>
            <person name="Lin W."/>
            <person name="Guo K."/>
            <person name="Jin S."/>
            <person name="Xu P."/>
            <person name="Storey K.B."/>
            <person name="Huan P."/>
            <person name="Zhang T."/>
            <person name="Zhou Y."/>
            <person name="Zhang J."/>
            <person name="Lin C."/>
            <person name="Li X."/>
            <person name="Xing L."/>
            <person name="Huo D."/>
            <person name="Sun M."/>
            <person name="Wang L."/>
            <person name="Mercier A."/>
            <person name="Li F."/>
            <person name="Yang H."/>
            <person name="Xiang J."/>
        </authorList>
    </citation>
    <scope>NUCLEOTIDE SEQUENCE [LARGE SCALE GENOMIC DNA]</scope>
    <source>
        <strain evidence="2">Shaxun</strain>
        <tissue evidence="2">Muscle</tissue>
    </source>
</reference>
<dbReference type="Proteomes" id="UP000230750">
    <property type="component" value="Unassembled WGS sequence"/>
</dbReference>
<comment type="caution">
    <text evidence="2">The sequence shown here is derived from an EMBL/GenBank/DDBJ whole genome shotgun (WGS) entry which is preliminary data.</text>
</comment>
<dbReference type="EMBL" id="MRZV01000418">
    <property type="protein sequence ID" value="PIK50511.1"/>
    <property type="molecule type" value="Genomic_DNA"/>
</dbReference>
<accession>A0A2G8KR73</accession>
<dbReference type="Pfam" id="PF14478">
    <property type="entry name" value="DUF4430"/>
    <property type="match status" value="1"/>
</dbReference>
<evidence type="ECO:0000313" key="2">
    <source>
        <dbReference type="EMBL" id="PIK50511.1"/>
    </source>
</evidence>
<evidence type="ECO:0000313" key="3">
    <source>
        <dbReference type="Proteomes" id="UP000230750"/>
    </source>
</evidence>
<evidence type="ECO:0000259" key="1">
    <source>
        <dbReference type="Pfam" id="PF14478"/>
    </source>
</evidence>
<dbReference type="InterPro" id="IPR027954">
    <property type="entry name" value="Transcobalamin-like_C"/>
</dbReference>
<gene>
    <name evidence="2" type="ORF">BSL78_12641</name>
</gene>
<feature type="domain" description="Transcobalamin-like C-terminal" evidence="1">
    <location>
        <begin position="52"/>
        <end position="84"/>
    </location>
</feature>
<name>A0A2G8KR73_STIJA</name>
<keyword evidence="3" id="KW-1185">Reference proteome</keyword>
<dbReference type="OrthoDB" id="6343110at2759"/>
<protein>
    <recommendedName>
        <fullName evidence="1">Transcobalamin-like C-terminal domain-containing protein</fullName>
    </recommendedName>
</protein>
<dbReference type="AlphaFoldDB" id="A0A2G8KR73"/>
<proteinExistence type="predicted"/>
<sequence length="117" mass="13770">MFHFLVTFKIEVTNLVHPSTNTIYENVKAVDGENLYQAMCTLEKIPGSGFTFKSDVSTYGHFITSINGLDEDKTKDDYWTIRINKLEIWAPKGEYTLFMNWNFLFWCKFVAMSSWWD</sequence>
<dbReference type="Gene3D" id="2.170.130.30">
    <property type="match status" value="1"/>
</dbReference>